<gene>
    <name evidence="1" type="ORF">F0M18_13485</name>
</gene>
<proteinExistence type="predicted"/>
<dbReference type="EMBL" id="VTUX01000006">
    <property type="protein sequence ID" value="KAA1190073.1"/>
    <property type="molecule type" value="Genomic_DNA"/>
</dbReference>
<comment type="caution">
    <text evidence="1">The sequence shown here is derived from an EMBL/GenBank/DDBJ whole genome shotgun (WGS) entry which is preliminary data.</text>
</comment>
<dbReference type="Proteomes" id="UP000323708">
    <property type="component" value="Unassembled WGS sequence"/>
</dbReference>
<protein>
    <submittedName>
        <fullName evidence="1">Sulfotransferase family protein</fullName>
    </submittedName>
</protein>
<dbReference type="InterPro" id="IPR027417">
    <property type="entry name" value="P-loop_NTPase"/>
</dbReference>
<reference evidence="1 2" key="1">
    <citation type="submission" date="2019-09" db="EMBL/GenBank/DDBJ databases">
        <authorList>
            <person name="Chen X.-Y."/>
        </authorList>
    </citation>
    <scope>NUCLEOTIDE SEQUENCE [LARGE SCALE GENOMIC DNA]</scope>
    <source>
        <strain evidence="1 2">NY5</strain>
    </source>
</reference>
<accession>A0A5B0WT19</accession>
<dbReference type="SUPFAM" id="SSF52540">
    <property type="entry name" value="P-loop containing nucleoside triphosphate hydrolases"/>
    <property type="match status" value="1"/>
</dbReference>
<name>A0A5B0WT19_9GAMM</name>
<keyword evidence="2" id="KW-1185">Reference proteome</keyword>
<dbReference type="Pfam" id="PF13469">
    <property type="entry name" value="Sulfotransfer_3"/>
    <property type="match status" value="1"/>
</dbReference>
<keyword evidence="1" id="KW-0808">Transferase</keyword>
<dbReference type="AlphaFoldDB" id="A0A5B0WT19"/>
<evidence type="ECO:0000313" key="2">
    <source>
        <dbReference type="Proteomes" id="UP000323708"/>
    </source>
</evidence>
<dbReference type="Gene3D" id="3.40.50.300">
    <property type="entry name" value="P-loop containing nucleotide triphosphate hydrolases"/>
    <property type="match status" value="1"/>
</dbReference>
<dbReference type="RefSeq" id="WP_149611972.1">
    <property type="nucleotide sequence ID" value="NZ_VTUX01000006.1"/>
</dbReference>
<sequence length="243" mass="27757">MNEASLTPDPAPSCPQRILCVLGMHRSGTSCLTGSLQEAGLSLGECHTWNPHNLKGNRENQQIVDINDAVLAAADCAWDNPPGSDLRWPEAQRREVLELFAGYADQSPFGFKDPRTLLVLEGWRELLPHMQFVGIFRHPVAVAQSLHNRSGMPHEQGLALWYQYNRRLLRFYRQQTFPLLCFDESEGLFREKLRAVLSQLGFASSAWQGDFYDGELKSSPASDEITLPWQYRRLYRKLRRLAE</sequence>
<organism evidence="1 2">
    <name type="scientific">Pseudohalioglobus sediminis</name>
    <dbReference type="NCBI Taxonomy" id="2606449"/>
    <lineage>
        <taxon>Bacteria</taxon>
        <taxon>Pseudomonadati</taxon>
        <taxon>Pseudomonadota</taxon>
        <taxon>Gammaproteobacteria</taxon>
        <taxon>Cellvibrionales</taxon>
        <taxon>Halieaceae</taxon>
        <taxon>Pseudohalioglobus</taxon>
    </lineage>
</organism>
<dbReference type="GO" id="GO:0016740">
    <property type="term" value="F:transferase activity"/>
    <property type="evidence" value="ECO:0007669"/>
    <property type="project" value="UniProtKB-KW"/>
</dbReference>
<evidence type="ECO:0000313" key="1">
    <source>
        <dbReference type="EMBL" id="KAA1190073.1"/>
    </source>
</evidence>